<dbReference type="AlphaFoldDB" id="A0A0P6YSP1"/>
<evidence type="ECO:0000256" key="2">
    <source>
        <dbReference type="ARBA" id="ARBA00022679"/>
    </source>
</evidence>
<gene>
    <name evidence="5" type="ORF">SE18_10315</name>
</gene>
<name>A0A0P6YSP1_9CHLR</name>
<organism evidence="5 6">
    <name type="scientific">Herpetosiphon geysericola</name>
    <dbReference type="NCBI Taxonomy" id="70996"/>
    <lineage>
        <taxon>Bacteria</taxon>
        <taxon>Bacillati</taxon>
        <taxon>Chloroflexota</taxon>
        <taxon>Chloroflexia</taxon>
        <taxon>Herpetosiphonales</taxon>
        <taxon>Herpetosiphonaceae</taxon>
        <taxon>Herpetosiphon</taxon>
    </lineage>
</organism>
<dbReference type="SUPFAM" id="SSF53335">
    <property type="entry name" value="S-adenosyl-L-methionine-dependent methyltransferases"/>
    <property type="match status" value="1"/>
</dbReference>
<sequence>MFDQFVPYYDADYGDFQDDILFYREHARMAGGSVLELMCGTGRVAIPLAQAKLNVVGIDIAPAMIERAKAAADSAGVAAQLKLAVADVTDFQLDQQFGMAFVAINSFMHLETTKDQIAALHSIKRHLKPNGLLLLDLFNPEPSQLSAVDGLMVLDKSFRASNGNLVQKFVYRSVDLAAQHQQVQFCYDEIQPDGQVRRCVLPFGMRWLYRYEAEHLLARCGFELQAVYGSYELDPYTSESERMLIVARGISQ</sequence>
<protein>
    <recommendedName>
        <fullName evidence="4">Methyltransferase domain-containing protein</fullName>
    </recommendedName>
</protein>
<keyword evidence="2" id="KW-0808">Transferase</keyword>
<evidence type="ECO:0000256" key="3">
    <source>
        <dbReference type="ARBA" id="ARBA00022691"/>
    </source>
</evidence>
<dbReference type="InterPro" id="IPR041698">
    <property type="entry name" value="Methyltransf_25"/>
</dbReference>
<dbReference type="GO" id="GO:0008168">
    <property type="term" value="F:methyltransferase activity"/>
    <property type="evidence" value="ECO:0007669"/>
    <property type="project" value="UniProtKB-KW"/>
</dbReference>
<evidence type="ECO:0000313" key="5">
    <source>
        <dbReference type="EMBL" id="KPL88111.1"/>
    </source>
</evidence>
<dbReference type="PANTHER" id="PTHR43464:SF19">
    <property type="entry name" value="UBIQUINONE BIOSYNTHESIS O-METHYLTRANSFERASE, MITOCHONDRIAL"/>
    <property type="match status" value="1"/>
</dbReference>
<dbReference type="EMBL" id="LGKP01000017">
    <property type="protein sequence ID" value="KPL88111.1"/>
    <property type="molecule type" value="Genomic_DNA"/>
</dbReference>
<dbReference type="Proteomes" id="UP000050277">
    <property type="component" value="Unassembled WGS sequence"/>
</dbReference>
<dbReference type="InterPro" id="IPR029063">
    <property type="entry name" value="SAM-dependent_MTases_sf"/>
</dbReference>
<feature type="domain" description="Methyltransferase" evidence="4">
    <location>
        <begin position="34"/>
        <end position="131"/>
    </location>
</feature>
<dbReference type="STRING" id="70996.SE18_10315"/>
<dbReference type="Pfam" id="PF13649">
    <property type="entry name" value="Methyltransf_25"/>
    <property type="match status" value="1"/>
</dbReference>
<dbReference type="OrthoDB" id="9811589at2"/>
<keyword evidence="3" id="KW-0949">S-adenosyl-L-methionine</keyword>
<keyword evidence="6" id="KW-1185">Reference proteome</keyword>
<evidence type="ECO:0000256" key="1">
    <source>
        <dbReference type="ARBA" id="ARBA00022603"/>
    </source>
</evidence>
<dbReference type="GO" id="GO:0032259">
    <property type="term" value="P:methylation"/>
    <property type="evidence" value="ECO:0007669"/>
    <property type="project" value="UniProtKB-KW"/>
</dbReference>
<accession>A0A0P6YSP1</accession>
<dbReference type="Gene3D" id="2.20.25.110">
    <property type="entry name" value="S-adenosyl-L-methionine-dependent methyltransferases"/>
    <property type="match status" value="1"/>
</dbReference>
<comment type="caution">
    <text evidence="5">The sequence shown here is derived from an EMBL/GenBank/DDBJ whole genome shotgun (WGS) entry which is preliminary data.</text>
</comment>
<dbReference type="CDD" id="cd02440">
    <property type="entry name" value="AdoMet_MTases"/>
    <property type="match status" value="1"/>
</dbReference>
<dbReference type="PANTHER" id="PTHR43464">
    <property type="entry name" value="METHYLTRANSFERASE"/>
    <property type="match status" value="1"/>
</dbReference>
<dbReference type="Gene3D" id="3.40.50.150">
    <property type="entry name" value="Vaccinia Virus protein VP39"/>
    <property type="match status" value="1"/>
</dbReference>
<evidence type="ECO:0000259" key="4">
    <source>
        <dbReference type="Pfam" id="PF13649"/>
    </source>
</evidence>
<reference evidence="5 6" key="1">
    <citation type="submission" date="2015-07" db="EMBL/GenBank/DDBJ databases">
        <title>Whole genome sequence of Herpetosiphon geysericola DSM 7119.</title>
        <authorList>
            <person name="Hemp J."/>
            <person name="Ward L.M."/>
            <person name="Pace L.A."/>
            <person name="Fischer W.W."/>
        </authorList>
    </citation>
    <scope>NUCLEOTIDE SEQUENCE [LARGE SCALE GENOMIC DNA]</scope>
    <source>
        <strain evidence="5 6">DSM 7119</strain>
    </source>
</reference>
<evidence type="ECO:0000313" key="6">
    <source>
        <dbReference type="Proteomes" id="UP000050277"/>
    </source>
</evidence>
<proteinExistence type="predicted"/>
<dbReference type="RefSeq" id="WP_054534371.1">
    <property type="nucleotide sequence ID" value="NZ_LGKP01000017.1"/>
</dbReference>
<keyword evidence="1" id="KW-0489">Methyltransferase</keyword>